<reference evidence="2 3" key="2">
    <citation type="journal article" date="2011" name="J. Antibiot.">
        <title>Furaquinocins I and J: novel polyketide isoprenoid hybrid compounds from Streptomyces reveromyceticus SN-593.</title>
        <authorList>
            <person name="Panthee S."/>
            <person name="Takahashi S."/>
            <person name="Takagi H."/>
            <person name="Nogawa T."/>
            <person name="Oowada E."/>
            <person name="Uramoto M."/>
            <person name="Osada H."/>
        </authorList>
    </citation>
    <scope>NUCLEOTIDE SEQUENCE [LARGE SCALE GENOMIC DNA]</scope>
    <source>
        <strain evidence="2 3">SN-593</strain>
    </source>
</reference>
<reference evidence="2 3" key="3">
    <citation type="journal article" date="2011" name="Nat. Chem. Biol.">
        <title>Reveromycin A biosynthesis uses RevG and RevJ for stereospecific spiroacetal formation.</title>
        <authorList>
            <person name="Takahashi S."/>
            <person name="Toyoda A."/>
            <person name="Sekiyama Y."/>
            <person name="Takagi H."/>
            <person name="Nogawa T."/>
            <person name="Uramoto M."/>
            <person name="Suzuki R."/>
            <person name="Koshino H."/>
            <person name="Kumano T."/>
            <person name="Panthee S."/>
            <person name="Dairi T."/>
            <person name="Ishikawa J."/>
            <person name="Ikeda H."/>
            <person name="Sakaki Y."/>
            <person name="Osada H."/>
        </authorList>
    </citation>
    <scope>NUCLEOTIDE SEQUENCE [LARGE SCALE GENOMIC DNA]</scope>
    <source>
        <strain evidence="2 3">SN-593</strain>
    </source>
</reference>
<reference evidence="2 3" key="1">
    <citation type="journal article" date="2010" name="J. Bacteriol.">
        <title>Biochemical characterization of a novel indole prenyltransferase from Streptomyces sp. SN-593.</title>
        <authorList>
            <person name="Takahashi S."/>
            <person name="Takagi H."/>
            <person name="Toyoda A."/>
            <person name="Uramoto M."/>
            <person name="Nogawa T."/>
            <person name="Ueki M."/>
            <person name="Sakaki Y."/>
            <person name="Osada H."/>
        </authorList>
    </citation>
    <scope>NUCLEOTIDE SEQUENCE [LARGE SCALE GENOMIC DNA]</scope>
    <source>
        <strain evidence="2 3">SN-593</strain>
    </source>
</reference>
<gene>
    <name evidence="2" type="ORF">RVR_10511</name>
</gene>
<dbReference type="AlphaFoldDB" id="A0A7U3UTR7"/>
<feature type="compositionally biased region" description="Polar residues" evidence="1">
    <location>
        <begin position="48"/>
        <end position="66"/>
    </location>
</feature>
<name>A0A7U3UTR7_9ACTN</name>
<evidence type="ECO:0000256" key="1">
    <source>
        <dbReference type="SAM" id="MobiDB-lite"/>
    </source>
</evidence>
<evidence type="ECO:0000313" key="3">
    <source>
        <dbReference type="Proteomes" id="UP000595703"/>
    </source>
</evidence>
<sequence>MHAVRLNQPGVHTLTLGDHTVAVLSATAPPALGGATHVHTPISRHGDQGQSRPDQPHPSSRTGVYA</sequence>
<dbReference type="Proteomes" id="UP000595703">
    <property type="component" value="Chromosome"/>
</dbReference>
<accession>A0A7U3UTR7</accession>
<protein>
    <submittedName>
        <fullName evidence="2">Uncharacterized protein</fullName>
    </submittedName>
</protein>
<feature type="region of interest" description="Disordered" evidence="1">
    <location>
        <begin position="27"/>
        <end position="66"/>
    </location>
</feature>
<proteinExistence type="predicted"/>
<dbReference type="KEGG" id="arev:RVR_10511"/>
<evidence type="ECO:0000313" key="2">
    <source>
        <dbReference type="EMBL" id="BBA98647.1"/>
    </source>
</evidence>
<organism evidence="2 3">
    <name type="scientific">Actinacidiphila reveromycinica</name>
    <dbReference type="NCBI Taxonomy" id="659352"/>
    <lineage>
        <taxon>Bacteria</taxon>
        <taxon>Bacillati</taxon>
        <taxon>Actinomycetota</taxon>
        <taxon>Actinomycetes</taxon>
        <taxon>Kitasatosporales</taxon>
        <taxon>Streptomycetaceae</taxon>
        <taxon>Actinacidiphila</taxon>
    </lineage>
</organism>
<keyword evidence="3" id="KW-1185">Reference proteome</keyword>
<reference evidence="2 3" key="4">
    <citation type="journal article" date="2020" name="Sci. Rep.">
        <title>beta-carboline chemical signals induce reveromycin production through a LuxR family regulator in Streptomyces sp. SN-593.</title>
        <authorList>
            <person name="Panthee S."/>
            <person name="Kito N."/>
            <person name="Hayashi T."/>
            <person name="Shimizu T."/>
            <person name="Ishikawa J."/>
            <person name="Hamamoto H."/>
            <person name="Osada H."/>
            <person name="Takahashi S."/>
        </authorList>
    </citation>
    <scope>NUCLEOTIDE SEQUENCE [LARGE SCALE GENOMIC DNA]</scope>
    <source>
        <strain evidence="2 3">SN-593</strain>
    </source>
</reference>
<dbReference type="EMBL" id="AP018365">
    <property type="protein sequence ID" value="BBA98647.1"/>
    <property type="molecule type" value="Genomic_DNA"/>
</dbReference>